<protein>
    <submittedName>
        <fullName evidence="1">Uncharacterized protein</fullName>
    </submittedName>
</protein>
<keyword evidence="2" id="KW-1185">Reference proteome</keyword>
<feature type="non-terminal residue" evidence="1">
    <location>
        <position position="1163"/>
    </location>
</feature>
<reference evidence="1" key="1">
    <citation type="submission" date="2022-06" db="EMBL/GenBank/DDBJ databases">
        <title>Phylogenomic reconstructions and comparative analyses of Kickxellomycotina fungi.</title>
        <authorList>
            <person name="Reynolds N.K."/>
            <person name="Stajich J.E."/>
            <person name="Barry K."/>
            <person name="Grigoriev I.V."/>
            <person name="Crous P."/>
            <person name="Smith M.E."/>
        </authorList>
    </citation>
    <scope>NUCLEOTIDE SEQUENCE</scope>
    <source>
        <strain evidence="1">RSA 2271</strain>
    </source>
</reference>
<comment type="caution">
    <text evidence="1">The sequence shown here is derived from an EMBL/GenBank/DDBJ whole genome shotgun (WGS) entry which is preliminary data.</text>
</comment>
<organism evidence="1 2">
    <name type="scientific">Spiromyces aspiralis</name>
    <dbReference type="NCBI Taxonomy" id="68401"/>
    <lineage>
        <taxon>Eukaryota</taxon>
        <taxon>Fungi</taxon>
        <taxon>Fungi incertae sedis</taxon>
        <taxon>Zoopagomycota</taxon>
        <taxon>Kickxellomycotina</taxon>
        <taxon>Kickxellomycetes</taxon>
        <taxon>Kickxellales</taxon>
        <taxon>Kickxellaceae</taxon>
        <taxon>Spiromyces</taxon>
    </lineage>
</organism>
<gene>
    <name evidence="1" type="ORF">EV182_001962</name>
</gene>
<dbReference type="EMBL" id="JAMZIH010000356">
    <property type="protein sequence ID" value="KAJ1679480.1"/>
    <property type="molecule type" value="Genomic_DNA"/>
</dbReference>
<dbReference type="Proteomes" id="UP001145114">
    <property type="component" value="Unassembled WGS sequence"/>
</dbReference>
<evidence type="ECO:0000313" key="1">
    <source>
        <dbReference type="EMBL" id="KAJ1679480.1"/>
    </source>
</evidence>
<name>A0ACC1HVX6_9FUNG</name>
<proteinExistence type="predicted"/>
<evidence type="ECO:0000313" key="2">
    <source>
        <dbReference type="Proteomes" id="UP001145114"/>
    </source>
</evidence>
<sequence length="1163" mass="123856">MGDSTANTLEHASNVTTFMPDHGPSSHLTSSHSQPPLDDGLTLMHVSSIDQVVAATAVNTTTAPAVASEIPTTHGGLYTDSSHFNENMRSRKRRNTTTLNSHNADIHINHAGSAISVPWTEPMFATPVSNNASVATAAVSSINSIPFPSIIDSALVTSPSSNSLTYQEDTIKQQHMLLATAGAHASFNGAAGIVDHAMLSSFGLTSPMNAYPESFTLDDSGGCGSGNGATAIQDLDGQMAAPITHQPHATSSGRRGIDLHITVSRARADSLHSIASQTNMFSPSFKEALEAPSSYYSTSPAAGYSFGLSTPVSDYTNNPHSILQSPVHHNPAASALGQDPGASSLHFETPTPTSAFSHLQSLMPIQADTHHHYLNPSSINPSDADLSANSYLAYAADTSSIYGPGFHQGLHIAISNGSGGCDISAQQAVDPSQIQHTVYHPSDNDNIGSIGNEPAHRSDISATKSSAKTTVPFPGLPDTNLLSPPAGGGVQGSKARSSNIVAFESQDLAGPERKSRGRAGEPRGRKRAATAATCVRSEFPSSPPPVTSPRMTRGISQRFSKNSFSRPRSNSTVTTSATLIRVGDSLRRGSIHTVQGQGDKLAMILTSKVAQKSYGSEKRFLCPPPTVLLFGSNWDISALPSHHLGGGSSALENSQGLSRFPKIDVSVPVPSEVLASLGNVGGADKSMSQLCARSISGIEWIESPGKAVSVPAKGSRSEKATLDPGAYLTGRFVSRQLFINDVDEKNKKIEVCVKLIDPNTNTLLNDFYSTPIKVISKPSKKRQNTKNAELCIHHGSMISLFNRLRSQTVSTKYLGMKHSIADGWKRPAWFPGGEDRPSEKLSKAEGDWNQNEFVARTSFWDPFLIWIVDPNMSKEQIESYNQQMPQESFCGFPVPPPHAIEPRVPFDLQGVTADTGPQPFASPLVDGSPGTSQPFYNNVIHYNQPVVLQCMSTGMLSPVFIIRKIDKGSIATGAFYGNDLSNNAQGDPVSQLHKIALEVYEENPSQQPLDSTGILSRGKYFTCSQDKIYAEPTVKGKQLDRNMQGFHHHHFQQQQQQQSQDLGPHVYSGGGGDDGTAASQLYGFPSQSLARRATTSAVSPLARTATGPPTTTWTEDVGDGSVWTIVGTDCAMYRFGLACGSSAVGGASKEEHNLHMSPTAAAT</sequence>
<accession>A0ACC1HVX6</accession>